<feature type="transmembrane region" description="Helical" evidence="1">
    <location>
        <begin position="177"/>
        <end position="194"/>
    </location>
</feature>
<dbReference type="EMBL" id="CP001825">
    <property type="protein sequence ID" value="ACZ41727.1"/>
    <property type="molecule type" value="Genomic_DNA"/>
</dbReference>
<dbReference type="AlphaFoldDB" id="D1CFM1"/>
<dbReference type="Proteomes" id="UP000000323">
    <property type="component" value="Chromosome 1"/>
</dbReference>
<dbReference type="RefSeq" id="WP_012874762.1">
    <property type="nucleotide sequence ID" value="NC_013525.1"/>
</dbReference>
<accession>D1CFM1</accession>
<keyword evidence="1" id="KW-0812">Transmembrane</keyword>
<proteinExistence type="predicted"/>
<reference evidence="3" key="1">
    <citation type="journal article" date="2010" name="Stand. Genomic Sci.">
        <title>Complete genome sequence of 'Thermobaculum terrenum' type strain (YNP1).</title>
        <authorList>
            <person name="Kiss H."/>
            <person name="Cleland D."/>
            <person name="Lapidus A."/>
            <person name="Lucas S."/>
            <person name="Glavina Del Rio T."/>
            <person name="Nolan M."/>
            <person name="Tice H."/>
            <person name="Han C."/>
            <person name="Goodwin L."/>
            <person name="Pitluck S."/>
            <person name="Liolios K."/>
            <person name="Ivanova N."/>
            <person name="Mavromatis K."/>
            <person name="Ovchinnikova G."/>
            <person name="Pati A."/>
            <person name="Chen A."/>
            <person name="Palaniappan K."/>
            <person name="Land M."/>
            <person name="Hauser L."/>
            <person name="Chang Y."/>
            <person name="Jeffries C."/>
            <person name="Lu M."/>
            <person name="Brettin T."/>
            <person name="Detter J."/>
            <person name="Goker M."/>
            <person name="Tindall B."/>
            <person name="Beck B."/>
            <person name="McDermott T."/>
            <person name="Woyke T."/>
            <person name="Bristow J."/>
            <person name="Eisen J."/>
            <person name="Markowitz V."/>
            <person name="Hugenholtz P."/>
            <person name="Kyrpides N."/>
            <person name="Klenk H."/>
            <person name="Cheng J."/>
        </authorList>
    </citation>
    <scope>NUCLEOTIDE SEQUENCE [LARGE SCALE GENOMIC DNA]</scope>
    <source>
        <strain evidence="3">ATCC BAA-798 / YNP1</strain>
    </source>
</reference>
<evidence type="ECO:0000256" key="1">
    <source>
        <dbReference type="SAM" id="Phobius"/>
    </source>
</evidence>
<dbReference type="STRING" id="525904.Tter_0810"/>
<organism evidence="2 3">
    <name type="scientific">Thermobaculum terrenum (strain ATCC BAA-798 / CCMEE 7001 / YNP1)</name>
    <dbReference type="NCBI Taxonomy" id="525904"/>
    <lineage>
        <taxon>Bacteria</taxon>
        <taxon>Bacillati</taxon>
        <taxon>Chloroflexota</taxon>
        <taxon>Chloroflexia</taxon>
        <taxon>Candidatus Thermobaculales</taxon>
        <taxon>Candidatus Thermobaculaceae</taxon>
        <taxon>Thermobaculum</taxon>
    </lineage>
</organism>
<dbReference type="KEGG" id="ttr:Tter_0810"/>
<gene>
    <name evidence="2" type="ordered locus">Tter_0810</name>
</gene>
<sequence>MIFRRNTSRNKEITIRRPKVSTRTVAIDLPDEIASAMSPESLAKLREEIRRYALELSESAKESADRFNRETLPALTQRAEQVAEALRTTGRTSLQKGAALAQTASEEIIPSVKKGVEKNIPAVTASIKQKASESAQSTEEIAEEIASRVKPYTSQAKYGAARAVESTKSFTKDSIRLIFWLTVAAWLLLMIFVPDKEKRKELYNRILRVL</sequence>
<keyword evidence="1" id="KW-0472">Membrane</keyword>
<evidence type="ECO:0000313" key="2">
    <source>
        <dbReference type="EMBL" id="ACZ41727.1"/>
    </source>
</evidence>
<keyword evidence="3" id="KW-1185">Reference proteome</keyword>
<evidence type="ECO:0000313" key="3">
    <source>
        <dbReference type="Proteomes" id="UP000000323"/>
    </source>
</evidence>
<protein>
    <submittedName>
        <fullName evidence="2">Uncharacterized protein</fullName>
    </submittedName>
</protein>
<keyword evidence="1" id="KW-1133">Transmembrane helix</keyword>
<dbReference type="HOGENOM" id="CLU_1309617_0_0_0"/>
<name>D1CFM1_THET1</name>